<reference evidence="10 12" key="2">
    <citation type="journal article" date="2014" name="BMC Genomics">
        <title>An improved genome release (version Mt4.0) for the model legume Medicago truncatula.</title>
        <authorList>
            <person name="Tang H."/>
            <person name="Krishnakumar V."/>
            <person name="Bidwell S."/>
            <person name="Rosen B."/>
            <person name="Chan A."/>
            <person name="Zhou S."/>
            <person name="Gentzbittel L."/>
            <person name="Childs K.L."/>
            <person name="Yandell M."/>
            <person name="Gundlach H."/>
            <person name="Mayer K.F."/>
            <person name="Schwartz D.C."/>
            <person name="Town C.D."/>
        </authorList>
    </citation>
    <scope>GENOME REANNOTATION</scope>
    <source>
        <strain evidence="10">A17</strain>
        <strain evidence="11 12">cv. Jemalong A17</strain>
    </source>
</reference>
<evidence type="ECO:0000256" key="2">
    <source>
        <dbReference type="ARBA" id="ARBA00022473"/>
    </source>
</evidence>
<evidence type="ECO:0000256" key="7">
    <source>
        <dbReference type="SAM" id="MobiDB-lite"/>
    </source>
</evidence>
<keyword evidence="12" id="KW-1185">Reference proteome</keyword>
<evidence type="ECO:0000313" key="11">
    <source>
        <dbReference type="EnsemblPlants" id="KEH43846"/>
    </source>
</evidence>
<keyword evidence="3" id="KW-0805">Transcription regulation</keyword>
<dbReference type="GO" id="GO:0005634">
    <property type="term" value="C:nucleus"/>
    <property type="evidence" value="ECO:0000318"/>
    <property type="project" value="GO_Central"/>
</dbReference>
<dbReference type="InterPro" id="IPR017888">
    <property type="entry name" value="CYC/TB1_R_domain"/>
</dbReference>
<dbReference type="InterPro" id="IPR017887">
    <property type="entry name" value="TF_TCP_subgr"/>
</dbReference>
<dbReference type="EMBL" id="CM001217">
    <property type="protein sequence ID" value="KEH43846.1"/>
    <property type="molecule type" value="Genomic_DNA"/>
</dbReference>
<keyword evidence="5" id="KW-0804">Transcription</keyword>
<dbReference type="PANTHER" id="PTHR31072">
    <property type="entry name" value="TRANSCRIPTION FACTOR TCP4-RELATED"/>
    <property type="match status" value="1"/>
</dbReference>
<dbReference type="PROSITE" id="PS51369">
    <property type="entry name" value="TCP"/>
    <property type="match status" value="1"/>
</dbReference>
<evidence type="ECO:0000256" key="1">
    <source>
        <dbReference type="ARBA" id="ARBA00004123"/>
    </source>
</evidence>
<evidence type="ECO:0000259" key="8">
    <source>
        <dbReference type="PROSITE" id="PS51369"/>
    </source>
</evidence>
<dbReference type="PROSITE" id="PS51370">
    <property type="entry name" value="R"/>
    <property type="match status" value="1"/>
</dbReference>
<dbReference type="Proteomes" id="UP000002051">
    <property type="component" value="Unassembled WGS sequence"/>
</dbReference>
<keyword evidence="4" id="KW-0238">DNA-binding</keyword>
<dbReference type="EnsemblPlants" id="KEH43846">
    <property type="protein sequence ID" value="KEH43846"/>
    <property type="gene ID" value="MTR_1g103380"/>
</dbReference>
<dbReference type="AlphaFoldDB" id="A0A072VQD1"/>
<dbReference type="PANTHER" id="PTHR31072:SF254">
    <property type="entry name" value="TCP FAMILY TRANSCRIPTION FACTOR"/>
    <property type="match status" value="1"/>
</dbReference>
<feature type="compositionally biased region" description="Basic and acidic residues" evidence="7">
    <location>
        <begin position="307"/>
        <end position="322"/>
    </location>
</feature>
<dbReference type="Pfam" id="PF03634">
    <property type="entry name" value="TCP"/>
    <property type="match status" value="1"/>
</dbReference>
<dbReference type="GO" id="GO:2000032">
    <property type="term" value="P:regulation of secondary shoot formation"/>
    <property type="evidence" value="ECO:0000318"/>
    <property type="project" value="GO_Central"/>
</dbReference>
<keyword evidence="6" id="KW-0539">Nucleus</keyword>
<evidence type="ECO:0000259" key="9">
    <source>
        <dbReference type="PROSITE" id="PS51370"/>
    </source>
</evidence>
<feature type="domain" description="R" evidence="9">
    <location>
        <begin position="314"/>
        <end position="331"/>
    </location>
</feature>
<comment type="subcellular location">
    <subcellularLocation>
        <location evidence="1">Nucleus</location>
    </subcellularLocation>
</comment>
<organism evidence="10 12">
    <name type="scientific">Medicago truncatula</name>
    <name type="common">Barrel medic</name>
    <name type="synonym">Medicago tribuloides</name>
    <dbReference type="NCBI Taxonomy" id="3880"/>
    <lineage>
        <taxon>Eukaryota</taxon>
        <taxon>Viridiplantae</taxon>
        <taxon>Streptophyta</taxon>
        <taxon>Embryophyta</taxon>
        <taxon>Tracheophyta</taxon>
        <taxon>Spermatophyta</taxon>
        <taxon>Magnoliopsida</taxon>
        <taxon>eudicotyledons</taxon>
        <taxon>Gunneridae</taxon>
        <taxon>Pentapetalae</taxon>
        <taxon>rosids</taxon>
        <taxon>fabids</taxon>
        <taxon>Fabales</taxon>
        <taxon>Fabaceae</taxon>
        <taxon>Papilionoideae</taxon>
        <taxon>50 kb inversion clade</taxon>
        <taxon>NPAAA clade</taxon>
        <taxon>Hologalegina</taxon>
        <taxon>IRL clade</taxon>
        <taxon>Trifolieae</taxon>
        <taxon>Medicago</taxon>
    </lineage>
</organism>
<protein>
    <submittedName>
        <fullName evidence="10">TCP family transcription factor</fullName>
    </submittedName>
</protein>
<gene>
    <name evidence="10" type="ordered locus">MTR_1g103380</name>
</gene>
<dbReference type="GO" id="GO:0043565">
    <property type="term" value="F:sequence-specific DNA binding"/>
    <property type="evidence" value="ECO:0000318"/>
    <property type="project" value="GO_Central"/>
</dbReference>
<evidence type="ECO:0000256" key="6">
    <source>
        <dbReference type="ARBA" id="ARBA00023242"/>
    </source>
</evidence>
<feature type="compositionally biased region" description="Low complexity" evidence="7">
    <location>
        <begin position="270"/>
        <end position="287"/>
    </location>
</feature>
<evidence type="ECO:0000313" key="12">
    <source>
        <dbReference type="Proteomes" id="UP000002051"/>
    </source>
</evidence>
<dbReference type="HOGENOM" id="CLU_043728_0_0_1"/>
<name>A0A072VQD1_MEDTR</name>
<sequence>MGVREERAFFGIEMKLCGRAFKKNTEFEVCITNLYYNFSLFRKMKMQFFLTELVYLRLSFIQRRQYRSREATTVLNCDLFHTIPRVFNHWFQMFSFPNNFPSSSSSSSYPNSTLSFLIDNPENNDFPNNNTTLLDDSLLSIPFTSTHHDVVPFPDTNFADCNNTAMFEQDNGYNFGVTSSFPIPNFVVTEQKQPATVIGGKKDRHSKIHTSQGLRDRRVRLSSEIARKFFDLQDMLEFDKPSNTLEWLFTKSDTAIKELARTKNAACYNNNNNDNSPFFDSNSNKSFSGGGGGDGSCSSKGRKLKWTQKEETKKESRERARARARERTCYKMCSSGRMQQEEIRYPGPGADSTNTQQMLQQLISSSTSPVDSTETEAYARWRQLLQLQTYSNPSFHNHHNLLDSEIPRDHGGFNVIEESIMIKRNMMSATSSQYHHQNLIPTIPKELPSFNHNINDYSLFPCSTPNWETSSNFCGIATMNLSTCFLNPW</sequence>
<dbReference type="STRING" id="3880.A0A072VQD1"/>
<accession>A0A072VQD1</accession>
<evidence type="ECO:0000256" key="4">
    <source>
        <dbReference type="ARBA" id="ARBA00023125"/>
    </source>
</evidence>
<keyword evidence="2" id="KW-0217">Developmental protein</keyword>
<dbReference type="InterPro" id="IPR005333">
    <property type="entry name" value="Transcription_factor_TCP"/>
</dbReference>
<evidence type="ECO:0000313" key="10">
    <source>
        <dbReference type="EMBL" id="KEH43846.1"/>
    </source>
</evidence>
<feature type="region of interest" description="Disordered" evidence="7">
    <location>
        <begin position="196"/>
        <end position="215"/>
    </location>
</feature>
<proteinExistence type="predicted"/>
<evidence type="ECO:0000256" key="3">
    <source>
        <dbReference type="ARBA" id="ARBA00023015"/>
    </source>
</evidence>
<feature type="domain" description="TCP" evidence="8">
    <location>
        <begin position="201"/>
        <end position="259"/>
    </location>
</feature>
<dbReference type="GO" id="GO:0003700">
    <property type="term" value="F:DNA-binding transcription factor activity"/>
    <property type="evidence" value="ECO:0000318"/>
    <property type="project" value="GO_Central"/>
</dbReference>
<evidence type="ECO:0000256" key="5">
    <source>
        <dbReference type="ARBA" id="ARBA00023163"/>
    </source>
</evidence>
<reference evidence="10 12" key="1">
    <citation type="journal article" date="2011" name="Nature">
        <title>The Medicago genome provides insight into the evolution of rhizobial symbioses.</title>
        <authorList>
            <person name="Young N.D."/>
            <person name="Debelle F."/>
            <person name="Oldroyd G.E."/>
            <person name="Geurts R."/>
            <person name="Cannon S.B."/>
            <person name="Udvardi M.K."/>
            <person name="Benedito V.A."/>
            <person name="Mayer K.F."/>
            <person name="Gouzy J."/>
            <person name="Schoof H."/>
            <person name="Van de Peer Y."/>
            <person name="Proost S."/>
            <person name="Cook D.R."/>
            <person name="Meyers B.C."/>
            <person name="Spannagl M."/>
            <person name="Cheung F."/>
            <person name="De Mita S."/>
            <person name="Krishnakumar V."/>
            <person name="Gundlach H."/>
            <person name="Zhou S."/>
            <person name="Mudge J."/>
            <person name="Bharti A.K."/>
            <person name="Murray J.D."/>
            <person name="Naoumkina M.A."/>
            <person name="Rosen B."/>
            <person name="Silverstein K.A."/>
            <person name="Tang H."/>
            <person name="Rombauts S."/>
            <person name="Zhao P.X."/>
            <person name="Zhou P."/>
            <person name="Barbe V."/>
            <person name="Bardou P."/>
            <person name="Bechner M."/>
            <person name="Bellec A."/>
            <person name="Berger A."/>
            <person name="Berges H."/>
            <person name="Bidwell S."/>
            <person name="Bisseling T."/>
            <person name="Choisne N."/>
            <person name="Couloux A."/>
            <person name="Denny R."/>
            <person name="Deshpande S."/>
            <person name="Dai X."/>
            <person name="Doyle J.J."/>
            <person name="Dudez A.M."/>
            <person name="Farmer A.D."/>
            <person name="Fouteau S."/>
            <person name="Franken C."/>
            <person name="Gibelin C."/>
            <person name="Gish J."/>
            <person name="Goldstein S."/>
            <person name="Gonzalez A.J."/>
            <person name="Green P.J."/>
            <person name="Hallab A."/>
            <person name="Hartog M."/>
            <person name="Hua A."/>
            <person name="Humphray S.J."/>
            <person name="Jeong D.H."/>
            <person name="Jing Y."/>
            <person name="Jocker A."/>
            <person name="Kenton S.M."/>
            <person name="Kim D.J."/>
            <person name="Klee K."/>
            <person name="Lai H."/>
            <person name="Lang C."/>
            <person name="Lin S."/>
            <person name="Macmil S.L."/>
            <person name="Magdelenat G."/>
            <person name="Matthews L."/>
            <person name="McCorrison J."/>
            <person name="Monaghan E.L."/>
            <person name="Mun J.H."/>
            <person name="Najar F.Z."/>
            <person name="Nicholson C."/>
            <person name="Noirot C."/>
            <person name="O'Bleness M."/>
            <person name="Paule C.R."/>
            <person name="Poulain J."/>
            <person name="Prion F."/>
            <person name="Qin B."/>
            <person name="Qu C."/>
            <person name="Retzel E.F."/>
            <person name="Riddle C."/>
            <person name="Sallet E."/>
            <person name="Samain S."/>
            <person name="Samson N."/>
            <person name="Sanders I."/>
            <person name="Saurat O."/>
            <person name="Scarpelli C."/>
            <person name="Schiex T."/>
            <person name="Segurens B."/>
            <person name="Severin A.J."/>
            <person name="Sherrier D.J."/>
            <person name="Shi R."/>
            <person name="Sims S."/>
            <person name="Singer S.R."/>
            <person name="Sinharoy S."/>
            <person name="Sterck L."/>
            <person name="Viollet A."/>
            <person name="Wang B.B."/>
            <person name="Wang K."/>
            <person name="Wang M."/>
            <person name="Wang X."/>
            <person name="Warfsmann J."/>
            <person name="Weissenbach J."/>
            <person name="White D.D."/>
            <person name="White J.D."/>
            <person name="Wiley G.B."/>
            <person name="Wincker P."/>
            <person name="Xing Y."/>
            <person name="Yang L."/>
            <person name="Yao Z."/>
            <person name="Ying F."/>
            <person name="Zhai J."/>
            <person name="Zhou L."/>
            <person name="Zuber A."/>
            <person name="Denarie J."/>
            <person name="Dixon R.A."/>
            <person name="May G.D."/>
            <person name="Schwartz D.C."/>
            <person name="Rogers J."/>
            <person name="Quetier F."/>
            <person name="Town C.D."/>
            <person name="Roe B.A."/>
        </authorList>
    </citation>
    <scope>NUCLEOTIDE SEQUENCE [LARGE SCALE GENOMIC DNA]</scope>
    <source>
        <strain evidence="10">A17</strain>
        <strain evidence="11 12">cv. Jemalong A17</strain>
    </source>
</reference>
<feature type="region of interest" description="Disordered" evidence="7">
    <location>
        <begin position="270"/>
        <end position="322"/>
    </location>
</feature>
<reference evidence="11" key="3">
    <citation type="submission" date="2015-04" db="UniProtKB">
        <authorList>
            <consortium name="EnsemblPlants"/>
        </authorList>
    </citation>
    <scope>IDENTIFICATION</scope>
    <source>
        <strain evidence="11">cv. Jemalong A17</strain>
    </source>
</reference>